<evidence type="ECO:0000313" key="1">
    <source>
        <dbReference type="EMBL" id="JAE39609.1"/>
    </source>
</evidence>
<sequence>MHLTKVVYLHLSTVKHVSEVTISMLYRNLHQLPIGQM</sequence>
<reference evidence="1" key="1">
    <citation type="submission" date="2014-09" db="EMBL/GenBank/DDBJ databases">
        <authorList>
            <person name="Magalhaes I.L.F."/>
            <person name="Oliveira U."/>
            <person name="Santos F.R."/>
            <person name="Vidigal T.H.D.A."/>
            <person name="Brescovit A.D."/>
            <person name="Santos A.J."/>
        </authorList>
    </citation>
    <scope>NUCLEOTIDE SEQUENCE</scope>
    <source>
        <tissue evidence="1">Shoot tissue taken approximately 20 cm above the soil surface</tissue>
    </source>
</reference>
<accession>A0A0A9HUY3</accession>
<proteinExistence type="predicted"/>
<name>A0A0A9HUY3_ARUDO</name>
<reference evidence="1" key="2">
    <citation type="journal article" date="2015" name="Data Brief">
        <title>Shoot transcriptome of the giant reed, Arundo donax.</title>
        <authorList>
            <person name="Barrero R.A."/>
            <person name="Guerrero F.D."/>
            <person name="Moolhuijzen P."/>
            <person name="Goolsby J.A."/>
            <person name="Tidwell J."/>
            <person name="Bellgard S.E."/>
            <person name="Bellgard M.I."/>
        </authorList>
    </citation>
    <scope>NUCLEOTIDE SEQUENCE</scope>
    <source>
        <tissue evidence="1">Shoot tissue taken approximately 20 cm above the soil surface</tissue>
    </source>
</reference>
<dbReference type="EMBL" id="GBRH01158287">
    <property type="protein sequence ID" value="JAE39609.1"/>
    <property type="molecule type" value="Transcribed_RNA"/>
</dbReference>
<protein>
    <submittedName>
        <fullName evidence="1">Uncharacterized protein</fullName>
    </submittedName>
</protein>
<organism evidence="1">
    <name type="scientific">Arundo donax</name>
    <name type="common">Giant reed</name>
    <name type="synonym">Donax arundinaceus</name>
    <dbReference type="NCBI Taxonomy" id="35708"/>
    <lineage>
        <taxon>Eukaryota</taxon>
        <taxon>Viridiplantae</taxon>
        <taxon>Streptophyta</taxon>
        <taxon>Embryophyta</taxon>
        <taxon>Tracheophyta</taxon>
        <taxon>Spermatophyta</taxon>
        <taxon>Magnoliopsida</taxon>
        <taxon>Liliopsida</taxon>
        <taxon>Poales</taxon>
        <taxon>Poaceae</taxon>
        <taxon>PACMAD clade</taxon>
        <taxon>Arundinoideae</taxon>
        <taxon>Arundineae</taxon>
        <taxon>Arundo</taxon>
    </lineage>
</organism>
<dbReference type="AlphaFoldDB" id="A0A0A9HUY3"/>